<evidence type="ECO:0000313" key="8">
    <source>
        <dbReference type="EMBL" id="QEC70902.1"/>
    </source>
</evidence>
<reference evidence="8 9" key="1">
    <citation type="journal article" date="2017" name="Int. J. Syst. Evol. Microbiol.">
        <title>Arachidicoccus ginsenosidivorans sp. nov., with ginsenoside-converting activity isolated from ginseng cultivating soil.</title>
        <authorList>
            <person name="Siddiqi M.Z."/>
            <person name="Aslam Z."/>
            <person name="Im W.T."/>
        </authorList>
    </citation>
    <scope>NUCLEOTIDE SEQUENCE [LARGE SCALE GENOMIC DNA]</scope>
    <source>
        <strain evidence="8 9">Gsoil 809</strain>
    </source>
</reference>
<dbReference type="KEGG" id="agi:FSB73_03640"/>
<sequence length="134" mass="15084">MYQKEQLLSRLSGYFSFIAIFISCLGLLGLVISTANQRTKEIGIRKILGARLRSILNILLKEFAMLIIIAIVIATPLCFYLMQKWLGGYAYRINIQWWVFLIAGCICVIIAIVTVGYQTLKAAHANPVDSLRSE</sequence>
<evidence type="ECO:0000256" key="2">
    <source>
        <dbReference type="ARBA" id="ARBA00022475"/>
    </source>
</evidence>
<evidence type="ECO:0000256" key="6">
    <source>
        <dbReference type="SAM" id="Phobius"/>
    </source>
</evidence>
<dbReference type="Pfam" id="PF02687">
    <property type="entry name" value="FtsX"/>
    <property type="match status" value="1"/>
</dbReference>
<feature type="transmembrane region" description="Helical" evidence="6">
    <location>
        <begin position="95"/>
        <end position="117"/>
    </location>
</feature>
<evidence type="ECO:0000256" key="4">
    <source>
        <dbReference type="ARBA" id="ARBA00022989"/>
    </source>
</evidence>
<keyword evidence="4 6" id="KW-1133">Transmembrane helix</keyword>
<dbReference type="GO" id="GO:0022857">
    <property type="term" value="F:transmembrane transporter activity"/>
    <property type="evidence" value="ECO:0007669"/>
    <property type="project" value="TreeGrafter"/>
</dbReference>
<evidence type="ECO:0000313" key="9">
    <source>
        <dbReference type="Proteomes" id="UP000321291"/>
    </source>
</evidence>
<proteinExistence type="predicted"/>
<dbReference type="PANTHER" id="PTHR30572">
    <property type="entry name" value="MEMBRANE COMPONENT OF TRANSPORTER-RELATED"/>
    <property type="match status" value="1"/>
</dbReference>
<name>A0A5B8VIY1_9BACT</name>
<keyword evidence="5 6" id="KW-0472">Membrane</keyword>
<protein>
    <submittedName>
        <fullName evidence="8">FtsX-like permease family protein</fullName>
    </submittedName>
</protein>
<dbReference type="OrthoDB" id="1451596at2"/>
<evidence type="ECO:0000256" key="1">
    <source>
        <dbReference type="ARBA" id="ARBA00004651"/>
    </source>
</evidence>
<dbReference type="InterPro" id="IPR050250">
    <property type="entry name" value="Macrolide_Exporter_MacB"/>
</dbReference>
<gene>
    <name evidence="8" type="ORF">FSB73_03640</name>
</gene>
<dbReference type="Proteomes" id="UP000321291">
    <property type="component" value="Chromosome"/>
</dbReference>
<evidence type="ECO:0000256" key="5">
    <source>
        <dbReference type="ARBA" id="ARBA00023136"/>
    </source>
</evidence>
<feature type="domain" description="ABC3 transporter permease C-terminal" evidence="7">
    <location>
        <begin position="15"/>
        <end position="127"/>
    </location>
</feature>
<feature type="transmembrane region" description="Helical" evidence="6">
    <location>
        <begin position="12"/>
        <end position="35"/>
    </location>
</feature>
<dbReference type="PANTHER" id="PTHR30572:SF18">
    <property type="entry name" value="ABC-TYPE MACROLIDE FAMILY EXPORT SYSTEM PERMEASE COMPONENT 2"/>
    <property type="match status" value="1"/>
</dbReference>
<comment type="subcellular location">
    <subcellularLocation>
        <location evidence="1">Cell membrane</location>
        <topology evidence="1">Multi-pass membrane protein</topology>
    </subcellularLocation>
</comment>
<dbReference type="RefSeq" id="WP_146780162.1">
    <property type="nucleotide sequence ID" value="NZ_CP042434.1"/>
</dbReference>
<dbReference type="InterPro" id="IPR003838">
    <property type="entry name" value="ABC3_permease_C"/>
</dbReference>
<keyword evidence="3 6" id="KW-0812">Transmembrane</keyword>
<feature type="transmembrane region" description="Helical" evidence="6">
    <location>
        <begin position="56"/>
        <end position="83"/>
    </location>
</feature>
<evidence type="ECO:0000259" key="7">
    <source>
        <dbReference type="Pfam" id="PF02687"/>
    </source>
</evidence>
<dbReference type="EMBL" id="CP042434">
    <property type="protein sequence ID" value="QEC70902.1"/>
    <property type="molecule type" value="Genomic_DNA"/>
</dbReference>
<dbReference type="GO" id="GO:0005886">
    <property type="term" value="C:plasma membrane"/>
    <property type="evidence" value="ECO:0007669"/>
    <property type="project" value="UniProtKB-SubCell"/>
</dbReference>
<evidence type="ECO:0000256" key="3">
    <source>
        <dbReference type="ARBA" id="ARBA00022692"/>
    </source>
</evidence>
<accession>A0A5B8VIY1</accession>
<keyword evidence="9" id="KW-1185">Reference proteome</keyword>
<keyword evidence="2" id="KW-1003">Cell membrane</keyword>
<organism evidence="8 9">
    <name type="scientific">Arachidicoccus ginsenosidivorans</name>
    <dbReference type="NCBI Taxonomy" id="496057"/>
    <lineage>
        <taxon>Bacteria</taxon>
        <taxon>Pseudomonadati</taxon>
        <taxon>Bacteroidota</taxon>
        <taxon>Chitinophagia</taxon>
        <taxon>Chitinophagales</taxon>
        <taxon>Chitinophagaceae</taxon>
        <taxon>Arachidicoccus</taxon>
    </lineage>
</organism>
<dbReference type="PROSITE" id="PS51257">
    <property type="entry name" value="PROKAR_LIPOPROTEIN"/>
    <property type="match status" value="1"/>
</dbReference>
<dbReference type="AlphaFoldDB" id="A0A5B8VIY1"/>